<keyword evidence="2" id="KW-0862">Zinc</keyword>
<evidence type="ECO:0000313" key="9">
    <source>
        <dbReference type="EMBL" id="CAK7220921.1"/>
    </source>
</evidence>
<keyword evidence="5" id="KW-0804">Transcription</keyword>
<dbReference type="SUPFAM" id="SSF57701">
    <property type="entry name" value="Zn2/Cys6 DNA-binding domain"/>
    <property type="match status" value="1"/>
</dbReference>
<evidence type="ECO:0000313" key="10">
    <source>
        <dbReference type="Proteomes" id="UP001642482"/>
    </source>
</evidence>
<keyword evidence="6" id="KW-0539">Nucleus</keyword>
<comment type="subcellular location">
    <subcellularLocation>
        <location evidence="1">Nucleus</location>
    </subcellularLocation>
</comment>
<dbReference type="PANTHER" id="PTHR37534:SF46">
    <property type="entry name" value="ZN(II)2CYS6 TRANSCRIPTION FACTOR (EUROFUNG)"/>
    <property type="match status" value="1"/>
</dbReference>
<evidence type="ECO:0000256" key="5">
    <source>
        <dbReference type="ARBA" id="ARBA00023163"/>
    </source>
</evidence>
<feature type="compositionally biased region" description="Low complexity" evidence="7">
    <location>
        <begin position="147"/>
        <end position="160"/>
    </location>
</feature>
<proteinExistence type="predicted"/>
<comment type="caution">
    <text evidence="9">The sequence shown here is derived from an EMBL/GenBank/DDBJ whole genome shotgun (WGS) entry which is preliminary data.</text>
</comment>
<evidence type="ECO:0000256" key="7">
    <source>
        <dbReference type="SAM" id="MobiDB-lite"/>
    </source>
</evidence>
<dbReference type="InterPro" id="IPR036864">
    <property type="entry name" value="Zn2-C6_fun-type_DNA-bd_sf"/>
</dbReference>
<dbReference type="Pfam" id="PF11951">
    <property type="entry name" value="Fungal_trans_2"/>
    <property type="match status" value="1"/>
</dbReference>
<dbReference type="PROSITE" id="PS00463">
    <property type="entry name" value="ZN2_CY6_FUNGAL_1"/>
    <property type="match status" value="1"/>
</dbReference>
<organism evidence="9 10">
    <name type="scientific">Sporothrix eucalyptigena</name>
    <dbReference type="NCBI Taxonomy" id="1812306"/>
    <lineage>
        <taxon>Eukaryota</taxon>
        <taxon>Fungi</taxon>
        <taxon>Dikarya</taxon>
        <taxon>Ascomycota</taxon>
        <taxon>Pezizomycotina</taxon>
        <taxon>Sordariomycetes</taxon>
        <taxon>Sordariomycetidae</taxon>
        <taxon>Ophiostomatales</taxon>
        <taxon>Ophiostomataceae</taxon>
        <taxon>Sporothrix</taxon>
    </lineage>
</organism>
<keyword evidence="10" id="KW-1185">Reference proteome</keyword>
<dbReference type="SMART" id="SM00066">
    <property type="entry name" value="GAL4"/>
    <property type="match status" value="1"/>
</dbReference>
<sequence>MSTTVGETKTAKYPTKLRRNYPRSRNGCLTCRQRKKKCDETRPQCVGCARNKLSCVWPVRTKTATGSSSGDAPGTGAGSNHGLSGTHPCPLMTSSNLTLYQHKSKWQTYLPSLAAWEGVEGCSVNLSPAYDEAGWRRDVVASGIATAGTPAASNTNNTATDDTDSVQPQSSSQTDLDDCTTATTTTADEDDDGYDFDMAEDMARNEYDLHLDGDDEDNNDGDEDEDAILAVWSPAIASFVADTAPPPPPKPMTSAAAYNRARRRRQQQQQQQQQHHQNQNQRQQRPASASRPAYPLQQRRVAAMTPLSSSMLRHYIVEAAPTLATSRAARNPYIAAFLPLAYTDDLVMHCVLAIGGAHLSNRLTRPYATSGQSASSGPAWASSGSAGAPPVTANAAGGTTLTPYTAPDMAATALNEATTRHYTCVLRSLRSALRDLQPTNGPQVLRVLAVLLLLSTYECLSWNILGGGVFTHLRASRQLISWLRAEGGKAHLSADERSMFGALMEIYAYQVLANRICPDGSMHGRSAASEDPAAAHDDEDFVADPSLLQDQDCFGLLFSGLHGLFALIPPVSRLAAVAVKPRSTPNTFASSNSCLPPSSLSSLFGDAAGNTSSLTIAAQVATLRNRALAWQLPASFLAQATGDQERIWQRAIGEVYRHGVLIYLETIKTPDAEDDPSMAASGASAAAFQRHIHAIGEAVLGADLVASRFATILLWPLVIAGSILVHPDERTFLAEGLRASPQATWSSIRAADVLQQLWARRDSVVLSRALASSADETAGKSLGRQYYGPHGLAQVMRETSVNLCVG</sequence>
<dbReference type="Gene3D" id="4.10.240.10">
    <property type="entry name" value="Zn(2)-C6 fungal-type DNA-binding domain"/>
    <property type="match status" value="1"/>
</dbReference>
<feature type="compositionally biased region" description="Acidic residues" evidence="7">
    <location>
        <begin position="187"/>
        <end position="196"/>
    </location>
</feature>
<evidence type="ECO:0000259" key="8">
    <source>
        <dbReference type="PROSITE" id="PS50048"/>
    </source>
</evidence>
<feature type="region of interest" description="Disordered" evidence="7">
    <location>
        <begin position="147"/>
        <end position="196"/>
    </location>
</feature>
<name>A0ABP0BN88_9PEZI</name>
<keyword evidence="3" id="KW-0805">Transcription regulation</keyword>
<dbReference type="EMBL" id="CAWUHD010000038">
    <property type="protein sequence ID" value="CAK7220921.1"/>
    <property type="molecule type" value="Genomic_DNA"/>
</dbReference>
<dbReference type="CDD" id="cd00067">
    <property type="entry name" value="GAL4"/>
    <property type="match status" value="1"/>
</dbReference>
<dbReference type="PANTHER" id="PTHR37534">
    <property type="entry name" value="TRANSCRIPTIONAL ACTIVATOR PROTEIN UGA3"/>
    <property type="match status" value="1"/>
</dbReference>
<evidence type="ECO:0000256" key="3">
    <source>
        <dbReference type="ARBA" id="ARBA00023015"/>
    </source>
</evidence>
<evidence type="ECO:0000256" key="1">
    <source>
        <dbReference type="ARBA" id="ARBA00004123"/>
    </source>
</evidence>
<dbReference type="InterPro" id="IPR021858">
    <property type="entry name" value="Fun_TF"/>
</dbReference>
<evidence type="ECO:0000256" key="6">
    <source>
        <dbReference type="ARBA" id="ARBA00023242"/>
    </source>
</evidence>
<dbReference type="Pfam" id="PF00172">
    <property type="entry name" value="Zn_clus"/>
    <property type="match status" value="1"/>
</dbReference>
<feature type="region of interest" description="Disordered" evidence="7">
    <location>
        <begin position="240"/>
        <end position="295"/>
    </location>
</feature>
<accession>A0ABP0BN88</accession>
<protein>
    <recommendedName>
        <fullName evidence="8">Zn(2)-C6 fungal-type domain-containing protein</fullName>
    </recommendedName>
</protein>
<keyword evidence="4" id="KW-0238">DNA-binding</keyword>
<feature type="region of interest" description="Disordered" evidence="7">
    <location>
        <begin position="64"/>
        <end position="87"/>
    </location>
</feature>
<gene>
    <name evidence="9" type="ORF">SEUCBS140593_004398</name>
</gene>
<dbReference type="Proteomes" id="UP001642482">
    <property type="component" value="Unassembled WGS sequence"/>
</dbReference>
<evidence type="ECO:0000256" key="2">
    <source>
        <dbReference type="ARBA" id="ARBA00022833"/>
    </source>
</evidence>
<feature type="domain" description="Zn(2)-C6 fungal-type" evidence="8">
    <location>
        <begin position="27"/>
        <end position="57"/>
    </location>
</feature>
<evidence type="ECO:0000256" key="4">
    <source>
        <dbReference type="ARBA" id="ARBA00023125"/>
    </source>
</evidence>
<feature type="compositionally biased region" description="Low complexity" evidence="7">
    <location>
        <begin position="267"/>
        <end position="285"/>
    </location>
</feature>
<reference evidence="9 10" key="1">
    <citation type="submission" date="2024-01" db="EMBL/GenBank/DDBJ databases">
        <authorList>
            <person name="Allen C."/>
            <person name="Tagirdzhanova G."/>
        </authorList>
    </citation>
    <scope>NUCLEOTIDE SEQUENCE [LARGE SCALE GENOMIC DNA]</scope>
</reference>
<dbReference type="PROSITE" id="PS50048">
    <property type="entry name" value="ZN2_CY6_FUNGAL_2"/>
    <property type="match status" value="1"/>
</dbReference>
<dbReference type="InterPro" id="IPR001138">
    <property type="entry name" value="Zn2Cys6_DnaBD"/>
</dbReference>